<evidence type="ECO:0000313" key="3">
    <source>
        <dbReference type="Proteomes" id="UP001527866"/>
    </source>
</evidence>
<comment type="caution">
    <text evidence="2">The sequence shown here is derived from an EMBL/GenBank/DDBJ whole genome shotgun (WGS) entry which is preliminary data.</text>
</comment>
<dbReference type="RefSeq" id="WP_270689036.1">
    <property type="nucleotide sequence ID" value="NZ_JAQFWQ010000093.1"/>
</dbReference>
<feature type="region of interest" description="Disordered" evidence="1">
    <location>
        <begin position="1"/>
        <end position="25"/>
    </location>
</feature>
<dbReference type="Proteomes" id="UP001527866">
    <property type="component" value="Unassembled WGS sequence"/>
</dbReference>
<evidence type="ECO:0000256" key="1">
    <source>
        <dbReference type="SAM" id="MobiDB-lite"/>
    </source>
</evidence>
<feature type="compositionally biased region" description="Polar residues" evidence="1">
    <location>
        <begin position="1"/>
        <end position="11"/>
    </location>
</feature>
<gene>
    <name evidence="2" type="ORF">O4J56_24580</name>
</gene>
<dbReference type="EMBL" id="JAQFWQ010000093">
    <property type="protein sequence ID" value="MDA2813845.1"/>
    <property type="molecule type" value="Genomic_DNA"/>
</dbReference>
<evidence type="ECO:0000313" key="2">
    <source>
        <dbReference type="EMBL" id="MDA2813845.1"/>
    </source>
</evidence>
<name>A0ABT4UBU3_9ACTN</name>
<keyword evidence="3" id="KW-1185">Reference proteome</keyword>
<reference evidence="2 3" key="1">
    <citation type="submission" date="2023-01" db="EMBL/GenBank/DDBJ databases">
        <title>Draft genome sequence of Nocardiopsis sp. RSe5-2 isolated from halophytes.</title>
        <authorList>
            <person name="Duangmal K."/>
            <person name="Chantavorakit T."/>
        </authorList>
    </citation>
    <scope>NUCLEOTIDE SEQUENCE [LARGE SCALE GENOMIC DNA]</scope>
    <source>
        <strain evidence="2 3">RSe5-2</strain>
    </source>
</reference>
<protein>
    <submittedName>
        <fullName evidence="2">Uncharacterized protein</fullName>
    </submittedName>
</protein>
<sequence>MDIETRIQTTPAPAHCPSCGRPDDGGDQVVSRHQVSFGTVLYTRCTCGRLRVRTAHPGPPMVR</sequence>
<proteinExistence type="predicted"/>
<organism evidence="2 3">
    <name type="scientific">Nocardiopsis endophytica</name>
    <dbReference type="NCBI Taxonomy" id="3018445"/>
    <lineage>
        <taxon>Bacteria</taxon>
        <taxon>Bacillati</taxon>
        <taxon>Actinomycetota</taxon>
        <taxon>Actinomycetes</taxon>
        <taxon>Streptosporangiales</taxon>
        <taxon>Nocardiopsidaceae</taxon>
        <taxon>Nocardiopsis</taxon>
    </lineage>
</organism>
<accession>A0ABT4UBU3</accession>